<comment type="caution">
    <text evidence="6">The sequence shown here is derived from an EMBL/GenBank/DDBJ whole genome shotgun (WGS) entry which is preliminary data.</text>
</comment>
<reference evidence="6" key="2">
    <citation type="journal article" date="2022" name="Hortic Res">
        <title>The genome of Dioscorea zingiberensis sheds light on the biosynthesis, origin and evolution of the medicinally important diosgenin saponins.</title>
        <authorList>
            <person name="Li Y."/>
            <person name="Tan C."/>
            <person name="Li Z."/>
            <person name="Guo J."/>
            <person name="Li S."/>
            <person name="Chen X."/>
            <person name="Wang C."/>
            <person name="Dai X."/>
            <person name="Yang H."/>
            <person name="Song W."/>
            <person name="Hou L."/>
            <person name="Xu J."/>
            <person name="Tong Z."/>
            <person name="Xu A."/>
            <person name="Yuan X."/>
            <person name="Wang W."/>
            <person name="Yang Q."/>
            <person name="Chen L."/>
            <person name="Sun Z."/>
            <person name="Wang K."/>
            <person name="Pan B."/>
            <person name="Chen J."/>
            <person name="Bao Y."/>
            <person name="Liu F."/>
            <person name="Qi X."/>
            <person name="Gang D.R."/>
            <person name="Wen J."/>
            <person name="Li J."/>
        </authorList>
    </citation>
    <scope>NUCLEOTIDE SEQUENCE</scope>
    <source>
        <strain evidence="6">Dzin_1.0</strain>
    </source>
</reference>
<dbReference type="InterPro" id="IPR036188">
    <property type="entry name" value="FAD/NAD-bd_sf"/>
</dbReference>
<evidence type="ECO:0000256" key="1">
    <source>
        <dbReference type="ARBA" id="ARBA00010790"/>
    </source>
</evidence>
<dbReference type="OrthoDB" id="269227at2759"/>
<dbReference type="Gene3D" id="3.50.50.60">
    <property type="entry name" value="FAD/NAD(P)-binding domain"/>
    <property type="match status" value="1"/>
</dbReference>
<evidence type="ECO:0000313" key="6">
    <source>
        <dbReference type="EMBL" id="KAJ0963152.1"/>
    </source>
</evidence>
<comment type="similarity">
    <text evidence="1">Belongs to the GMC oxidoreductase family.</text>
</comment>
<name>A0A9D5H4Q8_9LILI</name>
<evidence type="ECO:0000313" key="7">
    <source>
        <dbReference type="Proteomes" id="UP001085076"/>
    </source>
</evidence>
<feature type="domain" description="Glucose-methanol-choline oxidoreductase C-terminal" evidence="5">
    <location>
        <begin position="7"/>
        <end position="98"/>
    </location>
</feature>
<dbReference type="Pfam" id="PF05199">
    <property type="entry name" value="GMC_oxred_C"/>
    <property type="match status" value="1"/>
</dbReference>
<keyword evidence="4" id="KW-0560">Oxidoreductase</keyword>
<dbReference type="AlphaFoldDB" id="A0A9D5H4Q8"/>
<gene>
    <name evidence="6" type="ORF">J5N97_028274</name>
</gene>
<keyword evidence="7" id="KW-1185">Reference proteome</keyword>
<proteinExistence type="inferred from homology"/>
<evidence type="ECO:0000256" key="3">
    <source>
        <dbReference type="ARBA" id="ARBA00022827"/>
    </source>
</evidence>
<dbReference type="GO" id="GO:0016614">
    <property type="term" value="F:oxidoreductase activity, acting on CH-OH group of donors"/>
    <property type="evidence" value="ECO:0007669"/>
    <property type="project" value="InterPro"/>
</dbReference>
<accession>A0A9D5H4Q8</accession>
<reference evidence="6" key="1">
    <citation type="submission" date="2021-03" db="EMBL/GenBank/DDBJ databases">
        <authorList>
            <person name="Li Z."/>
            <person name="Yang C."/>
        </authorList>
    </citation>
    <scope>NUCLEOTIDE SEQUENCE</scope>
    <source>
        <strain evidence="6">Dzin_1.0</strain>
        <tissue evidence="6">Leaf</tissue>
    </source>
</reference>
<evidence type="ECO:0000256" key="2">
    <source>
        <dbReference type="ARBA" id="ARBA00022630"/>
    </source>
</evidence>
<dbReference type="InterPro" id="IPR007867">
    <property type="entry name" value="GMC_OxRtase_C"/>
</dbReference>
<protein>
    <recommendedName>
        <fullName evidence="5">Glucose-methanol-choline oxidoreductase C-terminal domain-containing protein</fullName>
    </recommendedName>
</protein>
<evidence type="ECO:0000256" key="4">
    <source>
        <dbReference type="ARBA" id="ARBA00023002"/>
    </source>
</evidence>
<evidence type="ECO:0000259" key="5">
    <source>
        <dbReference type="Pfam" id="PF05199"/>
    </source>
</evidence>
<organism evidence="6 7">
    <name type="scientific">Dioscorea zingiberensis</name>
    <dbReference type="NCBI Taxonomy" id="325984"/>
    <lineage>
        <taxon>Eukaryota</taxon>
        <taxon>Viridiplantae</taxon>
        <taxon>Streptophyta</taxon>
        <taxon>Embryophyta</taxon>
        <taxon>Tracheophyta</taxon>
        <taxon>Spermatophyta</taxon>
        <taxon>Magnoliopsida</taxon>
        <taxon>Liliopsida</taxon>
        <taxon>Dioscoreales</taxon>
        <taxon>Dioscoreaceae</taxon>
        <taxon>Dioscorea</taxon>
    </lineage>
</organism>
<dbReference type="PANTHER" id="PTHR46056:SF12">
    <property type="entry name" value="LONG-CHAIN-ALCOHOL OXIDASE"/>
    <property type="match status" value="1"/>
</dbReference>
<dbReference type="Proteomes" id="UP001085076">
    <property type="component" value="Miscellaneous, Linkage group lg09"/>
</dbReference>
<dbReference type="EMBL" id="JAGGNH010000009">
    <property type="protein sequence ID" value="KAJ0963152.1"/>
    <property type="molecule type" value="Genomic_DNA"/>
</dbReference>
<keyword evidence="2" id="KW-0285">Flavoprotein</keyword>
<dbReference type="PANTHER" id="PTHR46056">
    <property type="entry name" value="LONG-CHAIN-ALCOHOL OXIDASE"/>
    <property type="match status" value="1"/>
</dbReference>
<sequence length="121" mass="13153">MICYELNALDKENLQEGLRAALRILVAAGGEEVGTHKSDRQRMKCRGIMDEDLERMGVSEEKGGVDEKGESWEAQGFFVCDASVSSTAIEVNSMITIQFSRGCSPEAVATLAISSLLHSIQ</sequence>
<keyword evidence="3" id="KW-0274">FAD</keyword>